<keyword evidence="2" id="KW-1185">Reference proteome</keyword>
<accession>A0A916JAQ5</accession>
<dbReference type="RefSeq" id="WP_215238787.1">
    <property type="nucleotide sequence ID" value="NZ_CAJRAF010000002.1"/>
</dbReference>
<dbReference type="InterPro" id="IPR036890">
    <property type="entry name" value="HATPase_C_sf"/>
</dbReference>
<dbReference type="Proteomes" id="UP000680038">
    <property type="component" value="Unassembled WGS sequence"/>
</dbReference>
<proteinExistence type="predicted"/>
<evidence type="ECO:0000313" key="2">
    <source>
        <dbReference type="Proteomes" id="UP000680038"/>
    </source>
</evidence>
<dbReference type="Gene3D" id="3.30.565.10">
    <property type="entry name" value="Histidine kinase-like ATPase, C-terminal domain"/>
    <property type="match status" value="1"/>
</dbReference>
<comment type="caution">
    <text evidence="1">The sequence shown here is derived from an EMBL/GenBank/DDBJ whole genome shotgun (WGS) entry which is preliminary data.</text>
</comment>
<name>A0A916JAQ5_9BACT</name>
<dbReference type="AlphaFoldDB" id="A0A916JAQ5"/>
<dbReference type="SUPFAM" id="SSF55874">
    <property type="entry name" value="ATPase domain of HSP90 chaperone/DNA topoisomerase II/histidine kinase"/>
    <property type="match status" value="1"/>
</dbReference>
<organism evidence="1 2">
    <name type="scientific">Dyadobacter helix</name>
    <dbReference type="NCBI Taxonomy" id="2822344"/>
    <lineage>
        <taxon>Bacteria</taxon>
        <taxon>Pseudomonadati</taxon>
        <taxon>Bacteroidota</taxon>
        <taxon>Cytophagia</taxon>
        <taxon>Cytophagales</taxon>
        <taxon>Spirosomataceae</taxon>
        <taxon>Dyadobacter</taxon>
    </lineage>
</organism>
<gene>
    <name evidence="1" type="ORF">DYBT9275_02115</name>
</gene>
<evidence type="ECO:0000313" key="1">
    <source>
        <dbReference type="EMBL" id="CAG4998948.1"/>
    </source>
</evidence>
<sequence>MKEDIKLLSIQFPNQAKAIPETIRTCLEVIEKALPPHPGNLLSRMKWVLAELLTNATKHSGKAESYVGIYKKDNWIIIEKMDSGKTLTFDSSVISWPPLNNQIGHTYEIYHNGMDVLKLQIQQKNQALFYVEEAPETYMPKLLCETSEHFGLLIITKSCDEFTYEFEEDIHLNIFTCAFNLSD</sequence>
<protein>
    <submittedName>
        <fullName evidence="1">Uncharacterized protein</fullName>
    </submittedName>
</protein>
<reference evidence="1" key="1">
    <citation type="submission" date="2021-04" db="EMBL/GenBank/DDBJ databases">
        <authorList>
            <person name="Rodrigo-Torres L."/>
            <person name="Arahal R. D."/>
            <person name="Lucena T."/>
        </authorList>
    </citation>
    <scope>NUCLEOTIDE SEQUENCE</scope>
    <source>
        <strain evidence="1">CECT 9275</strain>
    </source>
</reference>
<dbReference type="EMBL" id="CAJRAF010000002">
    <property type="protein sequence ID" value="CAG4998948.1"/>
    <property type="molecule type" value="Genomic_DNA"/>
</dbReference>